<evidence type="ECO:0000313" key="2">
    <source>
        <dbReference type="EMBL" id="OGH58608.1"/>
    </source>
</evidence>
<dbReference type="GO" id="GO:0061504">
    <property type="term" value="P:cyclic threonylcarbamoyladenosine biosynthetic process"/>
    <property type="evidence" value="ECO:0007669"/>
    <property type="project" value="TreeGrafter"/>
</dbReference>
<dbReference type="PANTHER" id="PTHR43267">
    <property type="entry name" value="TRNA THREONYLCARBAMOYLADENOSINE DEHYDRATASE"/>
    <property type="match status" value="1"/>
</dbReference>
<feature type="domain" description="THIF-type NAD/FAD binding fold" evidence="1">
    <location>
        <begin position="94"/>
        <end position="312"/>
    </location>
</feature>
<organism evidence="2 3">
    <name type="scientific">Candidatus Magasanikbacteria bacterium RIFCSPHIGHO2_01_FULL_33_34</name>
    <dbReference type="NCBI Taxonomy" id="1798671"/>
    <lineage>
        <taxon>Bacteria</taxon>
        <taxon>Candidatus Magasanikiibacteriota</taxon>
    </lineage>
</organism>
<dbReference type="Proteomes" id="UP000177067">
    <property type="component" value="Unassembled WGS sequence"/>
</dbReference>
<dbReference type="PANTHER" id="PTHR43267:SF3">
    <property type="entry name" value="THIF PROTEIN"/>
    <property type="match status" value="1"/>
</dbReference>
<protein>
    <recommendedName>
        <fullName evidence="1">THIF-type NAD/FAD binding fold domain-containing protein</fullName>
    </recommendedName>
</protein>
<accession>A0A1F6LGN3</accession>
<dbReference type="AlphaFoldDB" id="A0A1F6LGN3"/>
<comment type="caution">
    <text evidence="2">The sequence shown here is derived from an EMBL/GenBank/DDBJ whole genome shotgun (WGS) entry which is preliminary data.</text>
</comment>
<proteinExistence type="predicted"/>
<sequence length="366" mass="41845">MIDRLECISYKDEKKLEELKNNNVNFIDFFDLQVDELCEARNPSIRDNIDEMMSKKKEYKAKYSKEKIYCYLPWKNLCVVCLSEDLFFEVRTARNRDLITKKEQGNFRDASIAIAGLSVGSNIARICVLQGGPKKINIADADVIGLSNLNRIINGIDSIGKKKTQALAEKLYEMDPYLNIVEFDNGVNNKNVDDFIHNDGEVVKLIVEEVDDLPAKIVLREYASKHKIPLFSITDNGDGIIVDIERYDEDYEINDFYKRMEKIPKEKNNLKIQDIAKVVTNFIGVDDVDTNMLDSVSRVGKDIYSWPQVGGTAVLAGVVGAYIVRQILNEKKLSSGRYLISLTDIFSIYGDDDKELRQELLNYFKN</sequence>
<dbReference type="GO" id="GO:0061503">
    <property type="term" value="F:tRNA threonylcarbamoyladenosine dehydratase"/>
    <property type="evidence" value="ECO:0007669"/>
    <property type="project" value="TreeGrafter"/>
</dbReference>
<dbReference type="InterPro" id="IPR000594">
    <property type="entry name" value="ThiF_NAD_FAD-bd"/>
</dbReference>
<evidence type="ECO:0000259" key="1">
    <source>
        <dbReference type="Pfam" id="PF00899"/>
    </source>
</evidence>
<dbReference type="CDD" id="cd01483">
    <property type="entry name" value="E1_enzyme_family"/>
    <property type="match status" value="1"/>
</dbReference>
<name>A0A1F6LGN3_9BACT</name>
<dbReference type="EMBL" id="MFPS01000009">
    <property type="protein sequence ID" value="OGH58608.1"/>
    <property type="molecule type" value="Genomic_DNA"/>
</dbReference>
<dbReference type="InterPro" id="IPR045886">
    <property type="entry name" value="ThiF/MoeB/HesA"/>
</dbReference>
<dbReference type="GO" id="GO:0008641">
    <property type="term" value="F:ubiquitin-like modifier activating enzyme activity"/>
    <property type="evidence" value="ECO:0007669"/>
    <property type="project" value="InterPro"/>
</dbReference>
<reference evidence="2 3" key="1">
    <citation type="journal article" date="2016" name="Nat. Commun.">
        <title>Thousands of microbial genomes shed light on interconnected biogeochemical processes in an aquifer system.</title>
        <authorList>
            <person name="Anantharaman K."/>
            <person name="Brown C.T."/>
            <person name="Hug L.A."/>
            <person name="Sharon I."/>
            <person name="Castelle C.J."/>
            <person name="Probst A.J."/>
            <person name="Thomas B.C."/>
            <person name="Singh A."/>
            <person name="Wilkins M.J."/>
            <person name="Karaoz U."/>
            <person name="Brodie E.L."/>
            <person name="Williams K.H."/>
            <person name="Hubbard S.S."/>
            <person name="Banfield J.F."/>
        </authorList>
    </citation>
    <scope>NUCLEOTIDE SEQUENCE [LARGE SCALE GENOMIC DNA]</scope>
</reference>
<gene>
    <name evidence="2" type="ORF">A2725_02820</name>
</gene>
<dbReference type="InterPro" id="IPR035985">
    <property type="entry name" value="Ubiquitin-activating_enz"/>
</dbReference>
<evidence type="ECO:0000313" key="3">
    <source>
        <dbReference type="Proteomes" id="UP000177067"/>
    </source>
</evidence>
<dbReference type="Gene3D" id="3.40.50.720">
    <property type="entry name" value="NAD(P)-binding Rossmann-like Domain"/>
    <property type="match status" value="1"/>
</dbReference>
<dbReference type="SUPFAM" id="SSF69572">
    <property type="entry name" value="Activating enzymes of the ubiquitin-like proteins"/>
    <property type="match status" value="1"/>
</dbReference>
<dbReference type="Pfam" id="PF00899">
    <property type="entry name" value="ThiF"/>
    <property type="match status" value="1"/>
</dbReference>